<evidence type="ECO:0000313" key="2">
    <source>
        <dbReference type="Proteomes" id="UP001566132"/>
    </source>
</evidence>
<reference evidence="1 2" key="1">
    <citation type="submission" date="2024-05" db="EMBL/GenBank/DDBJ databases">
        <title>Genetic variation in Jamaican populations of the coffee berry borer (Hypothenemus hampei).</title>
        <authorList>
            <person name="Errbii M."/>
            <person name="Myrie A."/>
        </authorList>
    </citation>
    <scope>NUCLEOTIDE SEQUENCE [LARGE SCALE GENOMIC DNA]</scope>
    <source>
        <strain evidence="1">JA-Hopewell-2020-01-JO</strain>
        <tissue evidence="1">Whole body</tissue>
    </source>
</reference>
<proteinExistence type="predicted"/>
<name>A0ABD1E943_HYPHA</name>
<dbReference type="Proteomes" id="UP001566132">
    <property type="component" value="Unassembled WGS sequence"/>
</dbReference>
<evidence type="ECO:0000313" key="1">
    <source>
        <dbReference type="EMBL" id="KAL1490249.1"/>
    </source>
</evidence>
<protein>
    <submittedName>
        <fullName evidence="1">Uncharacterized protein</fullName>
    </submittedName>
</protein>
<organism evidence="1 2">
    <name type="scientific">Hypothenemus hampei</name>
    <name type="common">Coffee berry borer</name>
    <dbReference type="NCBI Taxonomy" id="57062"/>
    <lineage>
        <taxon>Eukaryota</taxon>
        <taxon>Metazoa</taxon>
        <taxon>Ecdysozoa</taxon>
        <taxon>Arthropoda</taxon>
        <taxon>Hexapoda</taxon>
        <taxon>Insecta</taxon>
        <taxon>Pterygota</taxon>
        <taxon>Neoptera</taxon>
        <taxon>Endopterygota</taxon>
        <taxon>Coleoptera</taxon>
        <taxon>Polyphaga</taxon>
        <taxon>Cucujiformia</taxon>
        <taxon>Curculionidae</taxon>
        <taxon>Scolytinae</taxon>
        <taxon>Hypothenemus</taxon>
    </lineage>
</organism>
<comment type="caution">
    <text evidence="1">The sequence shown here is derived from an EMBL/GenBank/DDBJ whole genome shotgun (WGS) entry which is preliminary data.</text>
</comment>
<accession>A0ABD1E943</accession>
<dbReference type="AlphaFoldDB" id="A0ABD1E943"/>
<dbReference type="EMBL" id="JBDJPC010000010">
    <property type="protein sequence ID" value="KAL1490249.1"/>
    <property type="molecule type" value="Genomic_DNA"/>
</dbReference>
<gene>
    <name evidence="1" type="ORF">ABEB36_012976</name>
</gene>
<keyword evidence="2" id="KW-1185">Reference proteome</keyword>
<sequence length="98" mass="11466">MKYMIRLTLIYNKYLRGPLLGKSKLIQTKTVIFISQHIKRQPLAVYDINVFNGLIKYTGQYSSLPNFIDFQIALSTLQNKIIRAILATDRRSDRFLQN</sequence>